<dbReference type="InterPro" id="IPR019734">
    <property type="entry name" value="TPR_rpt"/>
</dbReference>
<keyword evidence="1" id="KW-0802">TPR repeat</keyword>
<dbReference type="SUPFAM" id="SSF48452">
    <property type="entry name" value="TPR-like"/>
    <property type="match status" value="1"/>
</dbReference>
<dbReference type="GO" id="GO:0008237">
    <property type="term" value="F:metallopeptidase activity"/>
    <property type="evidence" value="ECO:0007669"/>
    <property type="project" value="InterPro"/>
</dbReference>
<gene>
    <name evidence="2" type="ordered locus">CENSYa_1335</name>
</gene>
<evidence type="ECO:0000313" key="3">
    <source>
        <dbReference type="Proteomes" id="UP000000758"/>
    </source>
</evidence>
<dbReference type="InterPro" id="IPR024653">
    <property type="entry name" value="Peptidase_M10/M27/M57"/>
</dbReference>
<organism evidence="2 3">
    <name type="scientific">Cenarchaeum symbiosum (strain A)</name>
    <dbReference type="NCBI Taxonomy" id="414004"/>
    <lineage>
        <taxon>Archaea</taxon>
        <taxon>Nitrososphaerota</taxon>
        <taxon>Candidatus Cenarchaeales</taxon>
        <taxon>Candidatus Cenarchaeaceae</taxon>
        <taxon>Candidatus Cenarchaeum</taxon>
    </lineage>
</organism>
<dbReference type="InterPro" id="IPR011990">
    <property type="entry name" value="TPR-like_helical_dom_sf"/>
</dbReference>
<dbReference type="HOGENOM" id="CLU_045929_0_0_2"/>
<dbReference type="EMBL" id="DP000238">
    <property type="protein sequence ID" value="ABK77958.1"/>
    <property type="molecule type" value="Genomic_DNA"/>
</dbReference>
<dbReference type="Pfam" id="PF12388">
    <property type="entry name" value="Peptidase_M57"/>
    <property type="match status" value="1"/>
</dbReference>
<dbReference type="Gene3D" id="1.25.40.10">
    <property type="entry name" value="Tetratricopeptide repeat domain"/>
    <property type="match status" value="1"/>
</dbReference>
<protein>
    <submittedName>
        <fullName evidence="2">TPR repeat protein</fullName>
    </submittedName>
</protein>
<accession>A0RX91</accession>
<dbReference type="PROSITE" id="PS50005">
    <property type="entry name" value="TPR"/>
    <property type="match status" value="1"/>
</dbReference>
<sequence>MLRQADSLRPRGRRPYTWGLLAAAAVLLAVLAAPAAEAQDVQGLFDDAQALLREGEYREAAAAYDIILEEFPGNPSVLRAKGVALGNLGDHEGSLRQFYMAHQANRSDARALVGLGAGLGALGEYRESEAYLEAALLLDPESAVARNYLESVGSILAKYPYTATPKPPELGGKAHVPDWVRHIAGWWATGGMTEREFARSMEFLLLDGALVVPPGGPSSTGGWREAAGRWAAGESEDEEFAAVIRGMIAAGAIDAAPGGREELAAFDGYLRDISSNIEKERRYIEHPNPSGEAIKKFLRDREKWNLDQRLNEAPGRFPDPEVELDGVPLIRYAVFANEQPQGLPLDHVGTLRDSFAFWEAQTLSAGGQEAHVGFELTGSKAGANVWVTWVVRDLGESVLGHAHLGKGIVEVALGDYSCDGSFQLYDIGTVERIMTHELGHSIGLLHTEDRGIMYPSMSASYAYCLLG</sequence>
<dbReference type="Proteomes" id="UP000000758">
    <property type="component" value="Chromosome"/>
</dbReference>
<dbReference type="Gene3D" id="3.40.390.10">
    <property type="entry name" value="Collagenase (Catalytic Domain)"/>
    <property type="match status" value="1"/>
</dbReference>
<reference evidence="2 3" key="1">
    <citation type="journal article" date="2006" name="Proc. Natl. Acad. Sci. U.S.A.">
        <title>Genomic analysis of the uncultivated marine crenarchaeote Cenarchaeum symbiosum.</title>
        <authorList>
            <person name="Hallam S.J."/>
            <person name="Konstantinidis K.T."/>
            <person name="Putnam N."/>
            <person name="Schleper C."/>
            <person name="Watanabe Y."/>
            <person name="Sugahara J."/>
            <person name="Preston C."/>
            <person name="de la Torre J."/>
            <person name="Richardson P.M."/>
            <person name="DeLong E.F."/>
        </authorList>
    </citation>
    <scope>NUCLEOTIDE SEQUENCE [LARGE SCALE GENOMIC DNA]</scope>
    <source>
        <strain evidence="3">A</strain>
    </source>
</reference>
<dbReference type="STRING" id="414004.CENSYa_1335"/>
<dbReference type="EnsemblBacteria" id="ABK77958">
    <property type="protein sequence ID" value="ABK77958"/>
    <property type="gene ID" value="CENSYa_1335"/>
</dbReference>
<name>A0RX91_CENSY</name>
<dbReference type="SMART" id="SM00028">
    <property type="entry name" value="TPR"/>
    <property type="match status" value="3"/>
</dbReference>
<dbReference type="PATRIC" id="fig|414004.10.peg.1220"/>
<evidence type="ECO:0000313" key="2">
    <source>
        <dbReference type="EMBL" id="ABK77958.1"/>
    </source>
</evidence>
<dbReference type="AlphaFoldDB" id="A0RX91"/>
<proteinExistence type="predicted"/>
<feature type="repeat" description="TPR" evidence="1">
    <location>
        <begin position="109"/>
        <end position="142"/>
    </location>
</feature>
<keyword evidence="3" id="KW-1185">Reference proteome</keyword>
<dbReference type="InterPro" id="IPR024079">
    <property type="entry name" value="MetalloPept_cat_dom_sf"/>
</dbReference>
<dbReference type="KEGG" id="csy:CENSYa_1335"/>
<evidence type="ECO:0000256" key="1">
    <source>
        <dbReference type="PROSITE-ProRule" id="PRU00339"/>
    </source>
</evidence>
<dbReference type="SUPFAM" id="SSF55486">
    <property type="entry name" value="Metalloproteases ('zincins'), catalytic domain"/>
    <property type="match status" value="1"/>
</dbReference>